<dbReference type="AlphaFoldDB" id="A0AAF1ATQ9"/>
<evidence type="ECO:0008006" key="3">
    <source>
        <dbReference type="Google" id="ProtNLM"/>
    </source>
</evidence>
<proteinExistence type="predicted"/>
<protein>
    <recommendedName>
        <fullName evidence="3">Helitron helicase-like domain-containing protein</fullName>
    </recommendedName>
</protein>
<reference evidence="1" key="2">
    <citation type="submission" date="2022-03" db="EMBL/GenBank/DDBJ databases">
        <title>Draft title - Genomic analysis of global carrot germplasm unveils the trajectory of domestication and the origin of high carotenoid orange carrot.</title>
        <authorList>
            <person name="Iorizzo M."/>
            <person name="Ellison S."/>
            <person name="Senalik D."/>
            <person name="Macko-Podgorni A."/>
            <person name="Grzebelus D."/>
            <person name="Bostan H."/>
            <person name="Rolling W."/>
            <person name="Curaba J."/>
            <person name="Simon P."/>
        </authorList>
    </citation>
    <scope>NUCLEOTIDE SEQUENCE</scope>
    <source>
        <tissue evidence="1">Leaf</tissue>
    </source>
</reference>
<dbReference type="Proteomes" id="UP000077755">
    <property type="component" value="Chromosome 3"/>
</dbReference>
<evidence type="ECO:0000313" key="1">
    <source>
        <dbReference type="EMBL" id="WOG92025.1"/>
    </source>
</evidence>
<accession>A0AAF1ATQ9</accession>
<dbReference type="PANTHER" id="PTHR10492">
    <property type="match status" value="1"/>
</dbReference>
<dbReference type="EMBL" id="CP093345">
    <property type="protein sequence ID" value="WOG92025.1"/>
    <property type="molecule type" value="Genomic_DNA"/>
</dbReference>
<dbReference type="PANTHER" id="PTHR10492:SF57">
    <property type="entry name" value="ATP-DEPENDENT DNA HELICASE"/>
    <property type="match status" value="1"/>
</dbReference>
<evidence type="ECO:0000313" key="2">
    <source>
        <dbReference type="Proteomes" id="UP000077755"/>
    </source>
</evidence>
<organism evidence="1 2">
    <name type="scientific">Daucus carota subsp. sativus</name>
    <name type="common">Carrot</name>
    <dbReference type="NCBI Taxonomy" id="79200"/>
    <lineage>
        <taxon>Eukaryota</taxon>
        <taxon>Viridiplantae</taxon>
        <taxon>Streptophyta</taxon>
        <taxon>Embryophyta</taxon>
        <taxon>Tracheophyta</taxon>
        <taxon>Spermatophyta</taxon>
        <taxon>Magnoliopsida</taxon>
        <taxon>eudicotyledons</taxon>
        <taxon>Gunneridae</taxon>
        <taxon>Pentapetalae</taxon>
        <taxon>asterids</taxon>
        <taxon>campanulids</taxon>
        <taxon>Apiales</taxon>
        <taxon>Apiaceae</taxon>
        <taxon>Apioideae</taxon>
        <taxon>Scandiceae</taxon>
        <taxon>Daucinae</taxon>
        <taxon>Daucus</taxon>
        <taxon>Daucus sect. Daucus</taxon>
    </lineage>
</organism>
<gene>
    <name evidence="1" type="ORF">DCAR_0311281</name>
</gene>
<dbReference type="KEGG" id="dcr:108212267"/>
<keyword evidence="2" id="KW-1185">Reference proteome</keyword>
<sequence>MVIWLHPDDKPKTIQQVDQIISAEIPYKQQDPHGYDAVQKFMIHGPCGKLNMLSPCMDLERNACTRHYQKRYSQETSFDENGYPVYRRRKTNHTVRRNNVELDNRWVFQYNRDLLVKFLCHINVEVCNHSRSIKYLFKYCMKGHDRATMLLVKAKENKTIDIAQSNTVPIKTTPVDEIKQFLDGRYVCAAEAVWRIYGFSVHHRTPSVERLPVHLEDMQTVTFKDNDSLSNVARCATFRHSKLQAWFEANKTYPWARNLTYQEFPLSFVWDAQGCQWTPRKQGYVVGRLHSTYVTFGDSFYLRMILTRFKGATSFTELRTVNG</sequence>
<name>A0AAF1ATQ9_DAUCS</name>
<reference evidence="1" key="1">
    <citation type="journal article" date="2016" name="Nat. Genet.">
        <title>A high-quality carrot genome assembly provides new insights into carotenoid accumulation and asterid genome evolution.</title>
        <authorList>
            <person name="Iorizzo M."/>
            <person name="Ellison S."/>
            <person name="Senalik D."/>
            <person name="Zeng P."/>
            <person name="Satapoomin P."/>
            <person name="Huang J."/>
            <person name="Bowman M."/>
            <person name="Iovene M."/>
            <person name="Sanseverino W."/>
            <person name="Cavagnaro P."/>
            <person name="Yildiz M."/>
            <person name="Macko-Podgorni A."/>
            <person name="Moranska E."/>
            <person name="Grzebelus E."/>
            <person name="Grzebelus D."/>
            <person name="Ashrafi H."/>
            <person name="Zheng Z."/>
            <person name="Cheng S."/>
            <person name="Spooner D."/>
            <person name="Van Deynze A."/>
            <person name="Simon P."/>
        </authorList>
    </citation>
    <scope>NUCLEOTIDE SEQUENCE</scope>
    <source>
        <tissue evidence="1">Leaf</tissue>
    </source>
</reference>